<evidence type="ECO:0008006" key="4">
    <source>
        <dbReference type="Google" id="ProtNLM"/>
    </source>
</evidence>
<accession>A0A7S7RUT7</accession>
<organism evidence="2 3">
    <name type="scientific">Thermophilibacter immobilis</name>
    <dbReference type="NCBI Taxonomy" id="2779519"/>
    <lineage>
        <taxon>Bacteria</taxon>
        <taxon>Bacillati</taxon>
        <taxon>Actinomycetota</taxon>
        <taxon>Coriobacteriia</taxon>
        <taxon>Coriobacteriales</taxon>
        <taxon>Atopobiaceae</taxon>
        <taxon>Thermophilibacter</taxon>
    </lineage>
</organism>
<name>A0A7S7RUT7_9ACTN</name>
<dbReference type="RefSeq" id="WP_194371257.1">
    <property type="nucleotide sequence ID" value="NZ_CP063767.1"/>
</dbReference>
<gene>
    <name evidence="2" type="ORF">INP52_09600</name>
</gene>
<proteinExistence type="predicted"/>
<evidence type="ECO:0000313" key="2">
    <source>
        <dbReference type="EMBL" id="QOY60619.1"/>
    </source>
</evidence>
<dbReference type="AlphaFoldDB" id="A0A7S7RUT7"/>
<protein>
    <recommendedName>
        <fullName evidence="4">Relaxase</fullName>
    </recommendedName>
</protein>
<dbReference type="KEGG" id="tio:INP52_09600"/>
<keyword evidence="3" id="KW-1185">Reference proteome</keyword>
<evidence type="ECO:0000256" key="1">
    <source>
        <dbReference type="SAM" id="MobiDB-lite"/>
    </source>
</evidence>
<dbReference type="EMBL" id="CP063767">
    <property type="protein sequence ID" value="QOY60619.1"/>
    <property type="molecule type" value="Genomic_DNA"/>
</dbReference>
<sequence>MPARGGSAVIVNHRVALSGTKARAAVVSHRVEYVATRPGCDRSATEADLARAREREAFVGYLGCRPGSTALFDADGAVSLAEARRRLDACGGAVVCSVISVRREDCERFGLDTKEGWQAYARANLTREYARMMGIPESRVGWVAAHHLNSEANQHIHVLAFDKAGRFDRLMAKPDLERARRDLTEAAVAPEVARLGLERETARERVVEILRSMDGASLSRGVELPPEGRVSYAHLRRWHPEATRQVESAVGRAAEERPELRAALDAHASACVGLADLRGLGGAERGAYLAKADADVRARACNAALRAMSPERRTSPRPAPEDGPAATRRRERAVGRELAACMGKRQTAEAVAAAREGHPVPKSAVRGCPSFEALGRHSPAPLESALSGASRAFASAMPDGRRDPDEEARTMLRALSRVAVRALLRAPGALGTAARVAVAVSQPIRTIMSISM</sequence>
<evidence type="ECO:0000313" key="3">
    <source>
        <dbReference type="Proteomes" id="UP000593735"/>
    </source>
</evidence>
<dbReference type="Proteomes" id="UP000593735">
    <property type="component" value="Chromosome"/>
</dbReference>
<feature type="region of interest" description="Disordered" evidence="1">
    <location>
        <begin position="307"/>
        <end position="332"/>
    </location>
</feature>
<reference evidence="2 3" key="1">
    <citation type="submission" date="2020-10" db="EMBL/GenBank/DDBJ databases">
        <title>Olsenella immobilis sp.nov., isolated from the mud in a fermentation cellar used for the production of Chinese strong-flavoured liquor.</title>
        <authorList>
            <person name="Lu L."/>
        </authorList>
    </citation>
    <scope>NUCLEOTIDE SEQUENCE [LARGE SCALE GENOMIC DNA]</scope>
    <source>
        <strain evidence="2 3">LZLJ-2</strain>
    </source>
</reference>